<sequence length="154" mass="17808">MSARNRFKKGGSFKENPPQKLLAIVDGFKYWRHYLEFSPEPTTVINDHKNLKYFTTTRNLTCCQVRWSEILGVYNFNIPYRPGNQNPDADTLLQRDRPLEGEGDYRKGTTPMVLLLKKLFINAIHTTVNLDQASNSIVKKIIEHLPTTEPLDPF</sequence>
<evidence type="ECO:0000313" key="8">
    <source>
        <dbReference type="EMBL" id="CEP16113.1"/>
    </source>
</evidence>
<feature type="domain" description="Reverse transcriptase RNase H-like" evidence="7">
    <location>
        <begin position="19"/>
        <end position="74"/>
    </location>
</feature>
<dbReference type="GO" id="GO:0004519">
    <property type="term" value="F:endonuclease activity"/>
    <property type="evidence" value="ECO:0007669"/>
    <property type="project" value="UniProtKB-KW"/>
</dbReference>
<dbReference type="EMBL" id="LN732835">
    <property type="protein sequence ID" value="CEP16113.1"/>
    <property type="molecule type" value="Genomic_DNA"/>
</dbReference>
<keyword evidence="9" id="KW-1185">Reference proteome</keyword>
<evidence type="ECO:0000256" key="1">
    <source>
        <dbReference type="ARBA" id="ARBA00022679"/>
    </source>
</evidence>
<dbReference type="Proteomes" id="UP000054107">
    <property type="component" value="Unassembled WGS sequence"/>
</dbReference>
<protein>
    <recommendedName>
        <fullName evidence="7">Reverse transcriptase RNase H-like domain-containing protein</fullName>
    </recommendedName>
</protein>
<dbReference type="InterPro" id="IPR041373">
    <property type="entry name" value="RT_RNaseH"/>
</dbReference>
<keyword evidence="4" id="KW-0255">Endonuclease</keyword>
<keyword evidence="5" id="KW-0378">Hydrolase</keyword>
<dbReference type="Pfam" id="PF17917">
    <property type="entry name" value="RT_RNaseH"/>
    <property type="match status" value="1"/>
</dbReference>
<evidence type="ECO:0000256" key="3">
    <source>
        <dbReference type="ARBA" id="ARBA00022722"/>
    </source>
</evidence>
<dbReference type="GO" id="GO:0016787">
    <property type="term" value="F:hydrolase activity"/>
    <property type="evidence" value="ECO:0007669"/>
    <property type="project" value="UniProtKB-KW"/>
</dbReference>
<evidence type="ECO:0000256" key="2">
    <source>
        <dbReference type="ARBA" id="ARBA00022695"/>
    </source>
</evidence>
<keyword evidence="3" id="KW-0540">Nuclease</keyword>
<dbReference type="OrthoDB" id="2447685at2759"/>
<evidence type="ECO:0000259" key="7">
    <source>
        <dbReference type="Pfam" id="PF17917"/>
    </source>
</evidence>
<evidence type="ECO:0000313" key="9">
    <source>
        <dbReference type="Proteomes" id="UP000054107"/>
    </source>
</evidence>
<proteinExistence type="predicted"/>
<dbReference type="GO" id="GO:0003964">
    <property type="term" value="F:RNA-directed DNA polymerase activity"/>
    <property type="evidence" value="ECO:0007669"/>
    <property type="project" value="UniProtKB-KW"/>
</dbReference>
<accession>A0A0B7NFC5</accession>
<evidence type="ECO:0000256" key="4">
    <source>
        <dbReference type="ARBA" id="ARBA00022759"/>
    </source>
</evidence>
<organism evidence="8 9">
    <name type="scientific">Parasitella parasitica</name>
    <dbReference type="NCBI Taxonomy" id="35722"/>
    <lineage>
        <taxon>Eukaryota</taxon>
        <taxon>Fungi</taxon>
        <taxon>Fungi incertae sedis</taxon>
        <taxon>Mucoromycota</taxon>
        <taxon>Mucoromycotina</taxon>
        <taxon>Mucoromycetes</taxon>
        <taxon>Mucorales</taxon>
        <taxon>Mucorineae</taxon>
        <taxon>Mucoraceae</taxon>
        <taxon>Parasitella</taxon>
    </lineage>
</organism>
<dbReference type="SUPFAM" id="SSF56672">
    <property type="entry name" value="DNA/RNA polymerases"/>
    <property type="match status" value="1"/>
</dbReference>
<dbReference type="InterPro" id="IPR043502">
    <property type="entry name" value="DNA/RNA_pol_sf"/>
</dbReference>
<dbReference type="AlphaFoldDB" id="A0A0B7NFC5"/>
<keyword evidence="6" id="KW-0695">RNA-directed DNA polymerase</keyword>
<gene>
    <name evidence="8" type="primary">PARPA_10361.1 scaffold 40090</name>
</gene>
<name>A0A0B7NFC5_9FUNG</name>
<reference evidence="8 9" key="1">
    <citation type="submission" date="2014-09" db="EMBL/GenBank/DDBJ databases">
        <authorList>
            <person name="Ellenberger Sabrina"/>
        </authorList>
    </citation>
    <scope>NUCLEOTIDE SEQUENCE [LARGE SCALE GENOMIC DNA]</scope>
    <source>
        <strain evidence="8 9">CBS 412.66</strain>
    </source>
</reference>
<dbReference type="PANTHER" id="PTHR34072">
    <property type="entry name" value="ENZYMATIC POLYPROTEIN-RELATED"/>
    <property type="match status" value="1"/>
</dbReference>
<dbReference type="PANTHER" id="PTHR34072:SF52">
    <property type="entry name" value="RIBONUCLEASE H"/>
    <property type="match status" value="1"/>
</dbReference>
<dbReference type="STRING" id="35722.A0A0B7NFC5"/>
<evidence type="ECO:0000256" key="5">
    <source>
        <dbReference type="ARBA" id="ARBA00022801"/>
    </source>
</evidence>
<keyword evidence="2" id="KW-0548">Nucleotidyltransferase</keyword>
<evidence type="ECO:0000256" key="6">
    <source>
        <dbReference type="ARBA" id="ARBA00022918"/>
    </source>
</evidence>
<keyword evidence="1" id="KW-0808">Transferase</keyword>